<keyword evidence="3" id="KW-0949">S-adenosyl-L-methionine</keyword>
<dbReference type="PROSITE" id="PS00092">
    <property type="entry name" value="N6_MTASE"/>
    <property type="match status" value="1"/>
</dbReference>
<keyword evidence="5" id="KW-0689">Ribosomal protein</keyword>
<proteinExistence type="predicted"/>
<dbReference type="OrthoDB" id="9800643at2"/>
<dbReference type="GO" id="GO:0005840">
    <property type="term" value="C:ribosome"/>
    <property type="evidence" value="ECO:0007669"/>
    <property type="project" value="UniProtKB-KW"/>
</dbReference>
<name>A0A4Q7LSR1_9BURK</name>
<dbReference type="RefSeq" id="WP_130481432.1">
    <property type="nucleotide sequence ID" value="NZ_SGWV01000008.1"/>
</dbReference>
<dbReference type="AlphaFoldDB" id="A0A4Q7LSR1"/>
<dbReference type="Pfam" id="PF05175">
    <property type="entry name" value="MTS"/>
    <property type="match status" value="1"/>
</dbReference>
<dbReference type="InterPro" id="IPR002052">
    <property type="entry name" value="DNA_methylase_N6_adenine_CS"/>
</dbReference>
<dbReference type="CDD" id="cd02440">
    <property type="entry name" value="AdoMet_MTases"/>
    <property type="match status" value="1"/>
</dbReference>
<keyword evidence="6" id="KW-1185">Reference proteome</keyword>
<evidence type="ECO:0000313" key="6">
    <source>
        <dbReference type="Proteomes" id="UP000293433"/>
    </source>
</evidence>
<keyword evidence="5" id="KW-0687">Ribonucleoprotein</keyword>
<dbReference type="InterPro" id="IPR017127">
    <property type="entry name" value="Ribosome_uL3_MTase"/>
</dbReference>
<accession>A0A4Q7LSR1</accession>
<dbReference type="InterPro" id="IPR029063">
    <property type="entry name" value="SAM-dependent_MTases_sf"/>
</dbReference>
<sequence length="302" mass="32823">MNSPVPSDRPTLAQVVEQMAIRMTAAGVVFGHGTHNARDEAIWLTMWRLGLPLDGYDELAAGPVSAEQVIDVAAVIDERIASRKPAAYLTKEAWLQGVPFFVDERCIVPRSYIAELLGNPDYGHALDTWLSDRTQQVLDLCTGNGSLAVLAAMAFPDVHVDASDLSTSALDVARINVNRHHLAERITLMASDGLADVRGPYDLILCNPPYVNARSMAALPPEFRAEPELALAGGVDGMDFIRQLLRDAPGKLSEIGVLVIEVGHERPYFEAAFPRLPAIWLETSAGVDQVLLLTRDALIGPR</sequence>
<dbReference type="InterPro" id="IPR007848">
    <property type="entry name" value="Small_mtfrase_dom"/>
</dbReference>
<evidence type="ECO:0000259" key="4">
    <source>
        <dbReference type="Pfam" id="PF05175"/>
    </source>
</evidence>
<evidence type="ECO:0000256" key="1">
    <source>
        <dbReference type="ARBA" id="ARBA00022603"/>
    </source>
</evidence>
<dbReference type="PANTHER" id="PTHR47806:SF1">
    <property type="entry name" value="RIBOSOMAL PROTEIN UL3 GLUTAMINE METHYLTRANSFERASE"/>
    <property type="match status" value="1"/>
</dbReference>
<feature type="domain" description="Methyltransferase small" evidence="4">
    <location>
        <begin position="131"/>
        <end position="215"/>
    </location>
</feature>
<evidence type="ECO:0000256" key="3">
    <source>
        <dbReference type="ARBA" id="ARBA00022691"/>
    </source>
</evidence>
<keyword evidence="1 5" id="KW-0489">Methyltransferase</keyword>
<organism evidence="5 6">
    <name type="scientific">Sphaerotilus mobilis</name>
    <dbReference type="NCBI Taxonomy" id="47994"/>
    <lineage>
        <taxon>Bacteria</taxon>
        <taxon>Pseudomonadati</taxon>
        <taxon>Pseudomonadota</taxon>
        <taxon>Betaproteobacteria</taxon>
        <taxon>Burkholderiales</taxon>
        <taxon>Sphaerotilaceae</taxon>
        <taxon>Sphaerotilus</taxon>
    </lineage>
</organism>
<gene>
    <name evidence="5" type="ORF">EV685_1576</name>
</gene>
<dbReference type="PIRSF" id="PIRSF037167">
    <property type="entry name" value="Mtase_YfcB_prd"/>
    <property type="match status" value="1"/>
</dbReference>
<dbReference type="SUPFAM" id="SSF53335">
    <property type="entry name" value="S-adenosyl-L-methionine-dependent methyltransferases"/>
    <property type="match status" value="1"/>
</dbReference>
<dbReference type="Proteomes" id="UP000293433">
    <property type="component" value="Unassembled WGS sequence"/>
</dbReference>
<dbReference type="NCBIfam" id="TIGR00536">
    <property type="entry name" value="hemK_fam"/>
    <property type="match status" value="1"/>
</dbReference>
<comment type="caution">
    <text evidence="5">The sequence shown here is derived from an EMBL/GenBank/DDBJ whole genome shotgun (WGS) entry which is preliminary data.</text>
</comment>
<dbReference type="GO" id="GO:0005829">
    <property type="term" value="C:cytosol"/>
    <property type="evidence" value="ECO:0007669"/>
    <property type="project" value="TreeGrafter"/>
</dbReference>
<keyword evidence="2 5" id="KW-0808">Transferase</keyword>
<dbReference type="EMBL" id="SGWV01000008">
    <property type="protein sequence ID" value="RZS57018.1"/>
    <property type="molecule type" value="Genomic_DNA"/>
</dbReference>
<reference evidence="5 6" key="1">
    <citation type="submission" date="2019-02" db="EMBL/GenBank/DDBJ databases">
        <title>Genomic Encyclopedia of Type Strains, Phase IV (KMG-IV): sequencing the most valuable type-strain genomes for metagenomic binning, comparative biology and taxonomic classification.</title>
        <authorList>
            <person name="Goeker M."/>
        </authorList>
    </citation>
    <scope>NUCLEOTIDE SEQUENCE [LARGE SCALE GENOMIC DNA]</scope>
    <source>
        <strain evidence="5 6">DSM 10617</strain>
    </source>
</reference>
<dbReference type="Gene3D" id="3.40.50.150">
    <property type="entry name" value="Vaccinia Virus protein VP39"/>
    <property type="match status" value="1"/>
</dbReference>
<dbReference type="GO" id="GO:0003676">
    <property type="term" value="F:nucleic acid binding"/>
    <property type="evidence" value="ECO:0007669"/>
    <property type="project" value="InterPro"/>
</dbReference>
<dbReference type="InterPro" id="IPR004556">
    <property type="entry name" value="HemK-like"/>
</dbReference>
<dbReference type="NCBIfam" id="TIGR03533">
    <property type="entry name" value="L3_gln_methyl"/>
    <property type="match status" value="1"/>
</dbReference>
<dbReference type="GO" id="GO:0032259">
    <property type="term" value="P:methylation"/>
    <property type="evidence" value="ECO:0007669"/>
    <property type="project" value="UniProtKB-KW"/>
</dbReference>
<evidence type="ECO:0000256" key="2">
    <source>
        <dbReference type="ARBA" id="ARBA00022679"/>
    </source>
</evidence>
<protein>
    <submittedName>
        <fullName evidence="5">[LSU ribosomal protein L3P]-glutamine N5-methyltransferase</fullName>
    </submittedName>
</protein>
<dbReference type="GO" id="GO:0036009">
    <property type="term" value="F:protein-glutamine N-methyltransferase activity"/>
    <property type="evidence" value="ECO:0007669"/>
    <property type="project" value="InterPro"/>
</dbReference>
<evidence type="ECO:0000313" key="5">
    <source>
        <dbReference type="EMBL" id="RZS57018.1"/>
    </source>
</evidence>
<dbReference type="PANTHER" id="PTHR47806">
    <property type="entry name" value="50S RIBOSOMAL PROTEIN L3 GLUTAMINE METHYLTRANSFERASE"/>
    <property type="match status" value="1"/>
</dbReference>